<evidence type="ECO:0000256" key="1">
    <source>
        <dbReference type="SAM" id="Phobius"/>
    </source>
</evidence>
<sequence>MNRLPLIASGLITMVSVVLTPVLGALGAFQNGNGPVPSRELFLPADYAFTIWSVNYVGLFALGVWLLQRAQAANPRARAAAPWLAVTAAANVVWIVLAGSVALTPWTVPALIVMEVAAWVAYLRLMVPRPAPTRTERWLRVPLRIYLGWLSVATIANSAAALNALRWSGWGVSPVTWTLVMIAAATAVAWVVGRLAGHDNVYRAVFVWAFVGITVGQAGTPAVAWASGIAAVAVLGMIGWTWPRSAPGHRSVLV</sequence>
<reference evidence="5" key="2">
    <citation type="journal article" date="2019" name="Int. J. Syst. Evol. Microbiol.">
        <title>The Global Catalogue of Microorganisms (GCM) 10K type strain sequencing project: providing services to taxonomists for standard genome sequencing and annotation.</title>
        <authorList>
            <consortium name="The Broad Institute Genomics Platform"/>
            <consortium name="The Broad Institute Genome Sequencing Center for Infectious Disease"/>
            <person name="Wu L."/>
            <person name="Ma J."/>
        </authorList>
    </citation>
    <scope>NUCLEOTIDE SEQUENCE [LARGE SCALE GENOMIC DNA]</scope>
    <source>
        <strain evidence="5">CGMCC 1.18437</strain>
    </source>
</reference>
<keyword evidence="1" id="KW-1133">Transmembrane helix</keyword>
<evidence type="ECO:0008006" key="6">
    <source>
        <dbReference type="Google" id="ProtNLM"/>
    </source>
</evidence>
<evidence type="ECO:0000313" key="3">
    <source>
        <dbReference type="EMBL" id="MBB5376801.1"/>
    </source>
</evidence>
<dbReference type="Proteomes" id="UP000539473">
    <property type="component" value="Unassembled WGS sequence"/>
</dbReference>
<reference evidence="2" key="1">
    <citation type="journal article" date="2014" name="Int. J. Syst. Evol. Microbiol.">
        <title>Complete genome of a new Firmicutes species belonging to the dominant human colonic microbiota ('Ruminococcus bicirculans') reveals two chromosomes and a selective capacity to utilize plant glucans.</title>
        <authorList>
            <consortium name="NISC Comparative Sequencing Program"/>
            <person name="Wegmann U."/>
            <person name="Louis P."/>
            <person name="Goesmann A."/>
            <person name="Henrissat B."/>
            <person name="Duncan S.H."/>
            <person name="Flint H.J."/>
        </authorList>
    </citation>
    <scope>NUCLEOTIDE SEQUENCE</scope>
    <source>
        <strain evidence="2">CGMCC 1.18437</strain>
    </source>
</reference>
<dbReference type="RefSeq" id="WP_184111787.1">
    <property type="nucleotide sequence ID" value="NZ_BNAJ01000005.1"/>
</dbReference>
<reference evidence="2" key="4">
    <citation type="submission" date="2024-05" db="EMBL/GenBank/DDBJ databases">
        <authorList>
            <person name="Sun Q."/>
            <person name="Zhou Y."/>
        </authorList>
    </citation>
    <scope>NUCLEOTIDE SEQUENCE</scope>
    <source>
        <strain evidence="2">CGMCC 1.18437</strain>
    </source>
</reference>
<dbReference type="EMBL" id="JACHFK010000005">
    <property type="protein sequence ID" value="MBB5376801.1"/>
    <property type="molecule type" value="Genomic_DNA"/>
</dbReference>
<keyword evidence="1" id="KW-0472">Membrane</keyword>
<name>A0A7W8KGX7_9DEIO</name>
<protein>
    <recommendedName>
        <fullName evidence="6">Tryptophan-rich sensory protein</fullName>
    </recommendedName>
</protein>
<dbReference type="EMBL" id="BNAJ01000005">
    <property type="protein sequence ID" value="GHF45445.1"/>
    <property type="molecule type" value="Genomic_DNA"/>
</dbReference>
<dbReference type="AlphaFoldDB" id="A0A7W8KGX7"/>
<evidence type="ECO:0000313" key="2">
    <source>
        <dbReference type="EMBL" id="GHF45445.1"/>
    </source>
</evidence>
<gene>
    <name evidence="2" type="ORF">GCM10017781_22300</name>
    <name evidence="3" type="ORF">HNQ07_002265</name>
</gene>
<feature type="transmembrane region" description="Helical" evidence="1">
    <location>
        <begin position="200"/>
        <end position="218"/>
    </location>
</feature>
<comment type="caution">
    <text evidence="3">The sequence shown here is derived from an EMBL/GenBank/DDBJ whole genome shotgun (WGS) entry which is preliminary data.</text>
</comment>
<feature type="transmembrane region" description="Helical" evidence="1">
    <location>
        <begin position="171"/>
        <end position="193"/>
    </location>
</feature>
<accession>A0A7W8KGX7</accession>
<feature type="transmembrane region" description="Helical" evidence="1">
    <location>
        <begin position="106"/>
        <end position="125"/>
    </location>
</feature>
<keyword evidence="1" id="KW-0812">Transmembrane</keyword>
<reference evidence="3 4" key="3">
    <citation type="submission" date="2020-08" db="EMBL/GenBank/DDBJ databases">
        <title>Genomic Encyclopedia of Type Strains, Phase IV (KMG-IV): sequencing the most valuable type-strain genomes for metagenomic binning, comparative biology and taxonomic classification.</title>
        <authorList>
            <person name="Goeker M."/>
        </authorList>
    </citation>
    <scope>NUCLEOTIDE SEQUENCE [LARGE SCALE GENOMIC DNA]</scope>
    <source>
        <strain evidence="3 4">DSM 27521</strain>
    </source>
</reference>
<dbReference type="Proteomes" id="UP000619376">
    <property type="component" value="Unassembled WGS sequence"/>
</dbReference>
<evidence type="ECO:0000313" key="5">
    <source>
        <dbReference type="Proteomes" id="UP000619376"/>
    </source>
</evidence>
<feature type="transmembrane region" description="Helical" evidence="1">
    <location>
        <begin position="79"/>
        <end position="100"/>
    </location>
</feature>
<dbReference type="InterPro" id="IPR038330">
    <property type="entry name" value="TspO/MBR-related_sf"/>
</dbReference>
<keyword evidence="5" id="KW-1185">Reference proteome</keyword>
<feature type="transmembrane region" description="Helical" evidence="1">
    <location>
        <begin position="146"/>
        <end position="165"/>
    </location>
</feature>
<feature type="transmembrane region" description="Helical" evidence="1">
    <location>
        <begin position="48"/>
        <end position="67"/>
    </location>
</feature>
<proteinExistence type="predicted"/>
<evidence type="ECO:0000313" key="4">
    <source>
        <dbReference type="Proteomes" id="UP000539473"/>
    </source>
</evidence>
<organism evidence="3 4">
    <name type="scientific">Deinococcus metalli</name>
    <dbReference type="NCBI Taxonomy" id="1141878"/>
    <lineage>
        <taxon>Bacteria</taxon>
        <taxon>Thermotogati</taxon>
        <taxon>Deinococcota</taxon>
        <taxon>Deinococci</taxon>
        <taxon>Deinococcales</taxon>
        <taxon>Deinococcaceae</taxon>
        <taxon>Deinococcus</taxon>
    </lineage>
</organism>
<dbReference type="Gene3D" id="1.20.1260.100">
    <property type="entry name" value="TspO/MBR protein"/>
    <property type="match status" value="1"/>
</dbReference>